<organism evidence="2">
    <name type="scientific">Sulfurimonas autotrophica</name>
    <dbReference type="NCBI Taxonomy" id="202747"/>
    <lineage>
        <taxon>Bacteria</taxon>
        <taxon>Pseudomonadati</taxon>
        <taxon>Campylobacterota</taxon>
        <taxon>Epsilonproteobacteria</taxon>
        <taxon>Campylobacterales</taxon>
        <taxon>Sulfurimonadaceae</taxon>
        <taxon>Sulfurimonas</taxon>
    </lineage>
</organism>
<dbReference type="SUPFAM" id="SSF46977">
    <property type="entry name" value="Succinate dehydrogenase/fumarate reductase flavoprotein C-terminal domain"/>
    <property type="match status" value="1"/>
</dbReference>
<feature type="domain" description="Fumarate reductase/succinate dehydrogenase flavoprotein-like C-terminal" evidence="1">
    <location>
        <begin position="1"/>
        <end position="122"/>
    </location>
</feature>
<proteinExistence type="predicted"/>
<gene>
    <name evidence="2" type="ORF">ENJ67_01200</name>
</gene>
<evidence type="ECO:0000259" key="1">
    <source>
        <dbReference type="Pfam" id="PF02910"/>
    </source>
</evidence>
<protein>
    <submittedName>
        <fullName evidence="2">Fumarate reductase flavoprotein subunit</fullName>
    </submittedName>
</protein>
<dbReference type="PANTHER" id="PTHR11632">
    <property type="entry name" value="SUCCINATE DEHYDROGENASE 2 FLAVOPROTEIN SUBUNIT"/>
    <property type="match status" value="1"/>
</dbReference>
<evidence type="ECO:0000313" key="2">
    <source>
        <dbReference type="EMBL" id="HFB53322.1"/>
    </source>
</evidence>
<dbReference type="GO" id="GO:0000104">
    <property type="term" value="F:succinate dehydrogenase activity"/>
    <property type="evidence" value="ECO:0007669"/>
    <property type="project" value="TreeGrafter"/>
</dbReference>
<dbReference type="GO" id="GO:0009055">
    <property type="term" value="F:electron transfer activity"/>
    <property type="evidence" value="ECO:0007669"/>
    <property type="project" value="TreeGrafter"/>
</dbReference>
<feature type="non-terminal residue" evidence="2">
    <location>
        <position position="1"/>
    </location>
</feature>
<dbReference type="InterPro" id="IPR030664">
    <property type="entry name" value="SdhA/FrdA/AprA"/>
</dbReference>
<dbReference type="GO" id="GO:0050660">
    <property type="term" value="F:flavin adenine dinucleotide binding"/>
    <property type="evidence" value="ECO:0007669"/>
    <property type="project" value="TreeGrafter"/>
</dbReference>
<dbReference type="Gene3D" id="3.10.20.820">
    <property type="match status" value="1"/>
</dbReference>
<sequence length="183" mass="21307">KVGIFRNGDDLQAAVNELEELYKRSKNIEVFRSKSRAANPALVNAYRTQKMLKVALTVAYGALLRTESRGAHSREDFPSRDDENWLKRTITSWPDEHQTLPSVTYEDIEIETMEMPPGFRGYGKDMIKHNHLTPDAQQRVDRLREQLKKEGKDRFEIQNALMPFMDKLPKKYQGRNERLGENV</sequence>
<dbReference type="GO" id="GO:0005886">
    <property type="term" value="C:plasma membrane"/>
    <property type="evidence" value="ECO:0007669"/>
    <property type="project" value="TreeGrafter"/>
</dbReference>
<dbReference type="Proteomes" id="UP000886390">
    <property type="component" value="Unassembled WGS sequence"/>
</dbReference>
<comment type="caution">
    <text evidence="2">The sequence shown here is derived from an EMBL/GenBank/DDBJ whole genome shotgun (WGS) entry which is preliminary data.</text>
</comment>
<dbReference type="InterPro" id="IPR015939">
    <property type="entry name" value="Fum_Rdtase/Succ_DH_flav-like_C"/>
</dbReference>
<dbReference type="PANTHER" id="PTHR11632:SF71">
    <property type="entry name" value="FUMARATE REDUCTASE FLAVOPROTEIN SUBUNIT"/>
    <property type="match status" value="1"/>
</dbReference>
<dbReference type="Pfam" id="PF02910">
    <property type="entry name" value="Succ_DH_flav_C"/>
    <property type="match status" value="1"/>
</dbReference>
<dbReference type="Gene3D" id="1.20.58.100">
    <property type="entry name" value="Fumarate reductase/succinate dehydrogenase flavoprotein-like, C-terminal domain"/>
    <property type="match status" value="1"/>
</dbReference>
<dbReference type="GO" id="GO:0009061">
    <property type="term" value="P:anaerobic respiration"/>
    <property type="evidence" value="ECO:0007669"/>
    <property type="project" value="TreeGrafter"/>
</dbReference>
<dbReference type="InterPro" id="IPR037099">
    <property type="entry name" value="Fum_R/Succ_DH_flav-like_C_sf"/>
</dbReference>
<reference evidence="2" key="1">
    <citation type="journal article" date="2020" name="mSystems">
        <title>Genome- and Community-Level Interaction Insights into Carbon Utilization and Element Cycling Functions of Hydrothermarchaeota in Hydrothermal Sediment.</title>
        <authorList>
            <person name="Zhou Z."/>
            <person name="Liu Y."/>
            <person name="Xu W."/>
            <person name="Pan J."/>
            <person name="Luo Z.H."/>
            <person name="Li M."/>
        </authorList>
    </citation>
    <scope>NUCLEOTIDE SEQUENCE [LARGE SCALE GENOMIC DNA]</scope>
    <source>
        <strain evidence="2">HyVt-507</strain>
    </source>
</reference>
<name>A0A7C3BZ86_9BACT</name>
<dbReference type="AlphaFoldDB" id="A0A7C3BZ86"/>
<accession>A0A7C3BZ86</accession>
<dbReference type="EMBL" id="DRNH01000066">
    <property type="protein sequence ID" value="HFB53322.1"/>
    <property type="molecule type" value="Genomic_DNA"/>
</dbReference>